<dbReference type="RefSeq" id="XP_013764411.1">
    <property type="nucleotide sequence ID" value="XM_013908957.1"/>
</dbReference>
<evidence type="ECO:0000256" key="11">
    <source>
        <dbReference type="PROSITE-ProRule" id="PRU00042"/>
    </source>
</evidence>
<keyword evidence="4" id="KW-0677">Repeat</keyword>
<feature type="domain" description="C2H2-type" evidence="13">
    <location>
        <begin position="843"/>
        <end position="869"/>
    </location>
</feature>
<evidence type="ECO:0000256" key="4">
    <source>
        <dbReference type="ARBA" id="ARBA00022737"/>
    </source>
</evidence>
<dbReference type="InterPro" id="IPR050758">
    <property type="entry name" value="Znf_C2H2-type"/>
</dbReference>
<feature type="domain" description="C2H2-type" evidence="13">
    <location>
        <begin position="184"/>
        <end position="211"/>
    </location>
</feature>
<proteinExistence type="inferred from homology"/>
<evidence type="ECO:0000256" key="10">
    <source>
        <dbReference type="ARBA" id="ARBA00023242"/>
    </source>
</evidence>
<dbReference type="FunFam" id="3.30.160.60:FF:001480">
    <property type="entry name" value="Si:cabz01071911.3"/>
    <property type="match status" value="1"/>
</dbReference>
<dbReference type="AlphaFoldDB" id="A0A9Y6J9N9"/>
<evidence type="ECO:0000256" key="9">
    <source>
        <dbReference type="ARBA" id="ARBA00023163"/>
    </source>
</evidence>
<feature type="domain" description="C2H2-type" evidence="13">
    <location>
        <begin position="815"/>
        <end position="842"/>
    </location>
</feature>
<feature type="compositionally biased region" description="Polar residues" evidence="12">
    <location>
        <begin position="128"/>
        <end position="137"/>
    </location>
</feature>
<dbReference type="PANTHER" id="PTHR23234:SF10">
    <property type="entry name" value="RIKEN CDNA 6720489N17 GENE-RELATED"/>
    <property type="match status" value="1"/>
</dbReference>
<dbReference type="FunFam" id="3.30.160.60:FF:000557">
    <property type="entry name" value="zinc finger and SCAN domain-containing protein 29"/>
    <property type="match status" value="2"/>
</dbReference>
<feature type="domain" description="C2H2-type" evidence="13">
    <location>
        <begin position="235"/>
        <end position="262"/>
    </location>
</feature>
<dbReference type="FunFam" id="3.30.160.60:FF:000839">
    <property type="entry name" value="Zinc finger protein 691"/>
    <property type="match status" value="1"/>
</dbReference>
<keyword evidence="6" id="KW-0862">Zinc</keyword>
<dbReference type="FunFam" id="3.30.160.60:FF:000264">
    <property type="entry name" value="Zinc finger protein 236"/>
    <property type="match status" value="1"/>
</dbReference>
<feature type="domain" description="C2H2-type" evidence="13">
    <location>
        <begin position="319"/>
        <end position="346"/>
    </location>
</feature>
<dbReference type="GO" id="GO:0043565">
    <property type="term" value="F:sequence-specific DNA binding"/>
    <property type="evidence" value="ECO:0007669"/>
    <property type="project" value="UniProtKB-ARBA"/>
</dbReference>
<dbReference type="GO" id="GO:0005634">
    <property type="term" value="C:nucleus"/>
    <property type="evidence" value="ECO:0007669"/>
    <property type="project" value="UniProtKB-SubCell"/>
</dbReference>
<dbReference type="SUPFAM" id="SSF57667">
    <property type="entry name" value="beta-beta-alpha zinc fingers"/>
    <property type="match status" value="8"/>
</dbReference>
<feature type="region of interest" description="Disordered" evidence="12">
    <location>
        <begin position="497"/>
        <end position="599"/>
    </location>
</feature>
<protein>
    <submittedName>
        <fullName evidence="15">Gastrula zinc finger protein xFG20-1-like isoform X1</fullName>
    </submittedName>
</protein>
<dbReference type="FunFam" id="3.30.160.60:FF:000446">
    <property type="entry name" value="Zinc finger protein"/>
    <property type="match status" value="1"/>
</dbReference>
<evidence type="ECO:0000256" key="7">
    <source>
        <dbReference type="ARBA" id="ARBA00023015"/>
    </source>
</evidence>
<keyword evidence="10" id="KW-0539">Nucleus</keyword>
<dbReference type="PANTHER" id="PTHR23234">
    <property type="entry name" value="ZNF44 PROTEIN"/>
    <property type="match status" value="1"/>
</dbReference>
<evidence type="ECO:0000256" key="12">
    <source>
        <dbReference type="SAM" id="MobiDB-lite"/>
    </source>
</evidence>
<feature type="domain" description="C2H2-type" evidence="13">
    <location>
        <begin position="787"/>
        <end position="814"/>
    </location>
</feature>
<evidence type="ECO:0000256" key="1">
    <source>
        <dbReference type="ARBA" id="ARBA00004123"/>
    </source>
</evidence>
<evidence type="ECO:0000256" key="5">
    <source>
        <dbReference type="ARBA" id="ARBA00022771"/>
    </source>
</evidence>
<dbReference type="FunFam" id="3.30.160.60:FF:000281">
    <property type="entry name" value="Zinc finger protein 558 isoform X1"/>
    <property type="match status" value="1"/>
</dbReference>
<dbReference type="GO" id="GO:0008270">
    <property type="term" value="F:zinc ion binding"/>
    <property type="evidence" value="ECO:0007669"/>
    <property type="project" value="UniProtKB-KW"/>
</dbReference>
<keyword evidence="8" id="KW-0238">DNA-binding</keyword>
<feature type="domain" description="C2H2-type" evidence="13">
    <location>
        <begin position="263"/>
        <end position="290"/>
    </location>
</feature>
<comment type="similarity">
    <text evidence="2">Belongs to the krueppel C2H2-type zinc-finger protein family.</text>
</comment>
<reference evidence="15" key="1">
    <citation type="submission" date="2025-08" db="UniProtKB">
        <authorList>
            <consortium name="RefSeq"/>
        </authorList>
    </citation>
    <scope>IDENTIFICATION</scope>
</reference>
<feature type="domain" description="C2H2-type" evidence="13">
    <location>
        <begin position="347"/>
        <end position="374"/>
    </location>
</feature>
<feature type="domain" description="C2H2-type" evidence="13">
    <location>
        <begin position="675"/>
        <end position="702"/>
    </location>
</feature>
<dbReference type="FunFam" id="3.30.160.60:FF:000352">
    <property type="entry name" value="zinc finger protein 3 homolog"/>
    <property type="match status" value="1"/>
</dbReference>
<feature type="domain" description="C2H2-type" evidence="13">
    <location>
        <begin position="703"/>
        <end position="730"/>
    </location>
</feature>
<evidence type="ECO:0000259" key="13">
    <source>
        <dbReference type="PROSITE" id="PS50157"/>
    </source>
</evidence>
<evidence type="ECO:0000256" key="6">
    <source>
        <dbReference type="ARBA" id="ARBA00022833"/>
    </source>
</evidence>
<dbReference type="FunFam" id="3.30.160.60:FF:000912">
    <property type="entry name" value="Zinc finger protein 660"/>
    <property type="match status" value="1"/>
</dbReference>
<dbReference type="GO" id="GO:0005694">
    <property type="term" value="C:chromosome"/>
    <property type="evidence" value="ECO:0007669"/>
    <property type="project" value="UniProtKB-ARBA"/>
</dbReference>
<name>A0A9Y6J9N9_9CICH</name>
<feature type="compositionally biased region" description="Acidic residues" evidence="12">
    <location>
        <begin position="562"/>
        <end position="575"/>
    </location>
</feature>
<keyword evidence="9" id="KW-0804">Transcription</keyword>
<evidence type="ECO:0000256" key="3">
    <source>
        <dbReference type="ARBA" id="ARBA00022723"/>
    </source>
</evidence>
<gene>
    <name evidence="15" type="primary">LOC102196321</name>
</gene>
<accession>A0A9Y6J9N9</accession>
<feature type="domain" description="C2H2-type" evidence="13">
    <location>
        <begin position="759"/>
        <end position="786"/>
    </location>
</feature>
<feature type="domain" description="C2H2-type" evidence="13">
    <location>
        <begin position="291"/>
        <end position="318"/>
    </location>
</feature>
<feature type="domain" description="C2H2-type" evidence="13">
    <location>
        <begin position="647"/>
        <end position="674"/>
    </location>
</feature>
<dbReference type="InterPro" id="IPR036236">
    <property type="entry name" value="Znf_C2H2_sf"/>
</dbReference>
<dbReference type="GeneID" id="102196321"/>
<dbReference type="FunFam" id="3.30.160.60:FF:001732">
    <property type="entry name" value="Zgc:162936"/>
    <property type="match status" value="1"/>
</dbReference>
<keyword evidence="14" id="KW-1185">Reference proteome</keyword>
<dbReference type="Gene3D" id="3.30.160.60">
    <property type="entry name" value="Classic Zinc Finger"/>
    <property type="match status" value="14"/>
</dbReference>
<dbReference type="Pfam" id="PF13894">
    <property type="entry name" value="zf-C2H2_4"/>
    <property type="match status" value="1"/>
</dbReference>
<sequence>MKLKHEDTEVNVEGLPQEGRVNIGATFPRWKALKRDKCFQTDAELACFLLDSYERSATPSSAMNGKFSDLQQLLPVKEEVRWSPSLDQQDTDLHHKNELHQRPLTSCSDKQIKAETDGEDCGGPGSATDPNPQQSPDSLEMEVSFGDKLHKPEIEDSYDGRKKSRTLESGKNEDLEFNSANTSFNCSDCGKHFLYRQTLQRHVTSHLGKRTNKKCFKMKQNPHSQMAGHKEERLFDCDVCGHKFKREANLTTHIRVHTGEKPFSCNVCGKKFRHQYNLYRHLKIHTGKKSFSCAVCNKTFSQRWDLKRHKIVHTGEKPFNCSMCGKKFTQRNHFKRHIRVHTGERLVGCDICGKRFNCKKNLKTHMKVHTGAKPYSCDICNKRFSQPGILKRHRSIHTGVKSLRPDEPRRLGLMALVTQSAASEMVQTQVLNRVDGQQTFLIKEEFPLSPFVDQQDSDLYQIKAEQKELFTCREGEHFNGLQETDITRFPVTAIRVKSEDDEEKPYCSQLNQDNNDSEPPSSCSDKQIKSETDGGHCGEPDPDKNQSGHLKQNTDGKVSDSCETEVSIDDDDDWQEPLTDSGPETEVSSNGGKDSRALDSGLKCKRSLQKHVISSSGRRSSCCLANKKCLKVNRTDLEGIQTEDKPFGCDTCGQRFNQNAHLKTHMRIHTGEKPFRCNICEKIFRHQYNLNRHMRVHTGDKPFSCGVCGQKFNRNTNLKTHMRIHTGEKPFGCGLCSKRFSQPGDLKRHMSVHTGEKPFKCSICSKRFTQRIHYKSHMSVHTGERPFGCDLCGKTFNREGNLKIHKRVHTGEKPFGCDICGQKFNQSTNLKTHMRVHSGEKPFHCSICGERFTREGSLRRHMRRQGMNHLIVVKSLHDSNHNVIK</sequence>
<comment type="subcellular location">
    <subcellularLocation>
        <location evidence="1">Nucleus</location>
    </subcellularLocation>
</comment>
<feature type="region of interest" description="Disordered" evidence="12">
    <location>
        <begin position="149"/>
        <end position="168"/>
    </location>
</feature>
<feature type="domain" description="C2H2-type" evidence="13">
    <location>
        <begin position="375"/>
        <end position="402"/>
    </location>
</feature>
<dbReference type="PROSITE" id="PS00028">
    <property type="entry name" value="ZINC_FINGER_C2H2_1"/>
    <property type="match status" value="14"/>
</dbReference>
<dbReference type="Proteomes" id="UP000695023">
    <property type="component" value="Unplaced"/>
</dbReference>
<dbReference type="Pfam" id="PF00096">
    <property type="entry name" value="zf-C2H2"/>
    <property type="match status" value="13"/>
</dbReference>
<evidence type="ECO:0000313" key="15">
    <source>
        <dbReference type="RefSeq" id="XP_013764411.1"/>
    </source>
</evidence>
<dbReference type="FunFam" id="3.30.160.60:FF:000512">
    <property type="entry name" value="zinc finger protein 197 isoform X1"/>
    <property type="match status" value="1"/>
</dbReference>
<keyword evidence="3" id="KW-0479">Metal-binding</keyword>
<keyword evidence="5 11" id="KW-0863">Zinc-finger</keyword>
<dbReference type="InterPro" id="IPR013087">
    <property type="entry name" value="Znf_C2H2_type"/>
</dbReference>
<organism evidence="14 15">
    <name type="scientific">Pundamilia nyererei</name>
    <dbReference type="NCBI Taxonomy" id="303518"/>
    <lineage>
        <taxon>Eukaryota</taxon>
        <taxon>Metazoa</taxon>
        <taxon>Chordata</taxon>
        <taxon>Craniata</taxon>
        <taxon>Vertebrata</taxon>
        <taxon>Euteleostomi</taxon>
        <taxon>Actinopterygii</taxon>
        <taxon>Neopterygii</taxon>
        <taxon>Teleostei</taxon>
        <taxon>Neoteleostei</taxon>
        <taxon>Acanthomorphata</taxon>
        <taxon>Ovalentaria</taxon>
        <taxon>Cichlomorphae</taxon>
        <taxon>Cichliformes</taxon>
        <taxon>Cichlidae</taxon>
        <taxon>African cichlids</taxon>
        <taxon>Pseudocrenilabrinae</taxon>
        <taxon>Haplochromini</taxon>
        <taxon>Pundamilia</taxon>
    </lineage>
</organism>
<feature type="domain" description="C2H2-type" evidence="13">
    <location>
        <begin position="731"/>
        <end position="758"/>
    </location>
</feature>
<feature type="region of interest" description="Disordered" evidence="12">
    <location>
        <begin position="95"/>
        <end position="143"/>
    </location>
</feature>
<dbReference type="FunFam" id="3.30.160.60:FF:002104">
    <property type="entry name" value="Si:ch211-266d19.4"/>
    <property type="match status" value="1"/>
</dbReference>
<dbReference type="PROSITE" id="PS50157">
    <property type="entry name" value="ZINC_FINGER_C2H2_2"/>
    <property type="match status" value="15"/>
</dbReference>
<dbReference type="FunFam" id="3.30.160.60:FF:000744">
    <property type="entry name" value="zinc finger E-box-binding homeobox 1"/>
    <property type="match status" value="1"/>
</dbReference>
<evidence type="ECO:0000256" key="2">
    <source>
        <dbReference type="ARBA" id="ARBA00006991"/>
    </source>
</evidence>
<dbReference type="GO" id="GO:0045893">
    <property type="term" value="P:positive regulation of DNA-templated transcription"/>
    <property type="evidence" value="ECO:0007669"/>
    <property type="project" value="UniProtKB-ARBA"/>
</dbReference>
<evidence type="ECO:0000313" key="14">
    <source>
        <dbReference type="Proteomes" id="UP000695023"/>
    </source>
</evidence>
<keyword evidence="7" id="KW-0805">Transcription regulation</keyword>
<feature type="compositionally biased region" description="Polar residues" evidence="12">
    <location>
        <begin position="508"/>
        <end position="525"/>
    </location>
</feature>
<feature type="compositionally biased region" description="Basic and acidic residues" evidence="12">
    <location>
        <begin position="526"/>
        <end position="560"/>
    </location>
</feature>
<evidence type="ECO:0000256" key="8">
    <source>
        <dbReference type="ARBA" id="ARBA00023125"/>
    </source>
</evidence>
<dbReference type="SMART" id="SM00355">
    <property type="entry name" value="ZnF_C2H2"/>
    <property type="match status" value="15"/>
</dbReference>
<dbReference type="FunFam" id="3.30.160.60:FF:000145">
    <property type="entry name" value="Zinc finger protein 574"/>
    <property type="match status" value="1"/>
</dbReference>